<keyword evidence="5" id="KW-1185">Reference proteome</keyword>
<dbReference type="VEuPathDB" id="TrichDB:TRFO_28999"/>
<dbReference type="Pfam" id="PF02171">
    <property type="entry name" value="Piwi"/>
    <property type="match status" value="1"/>
</dbReference>
<name>A0A1J4K264_9EUKA</name>
<dbReference type="InterPro" id="IPR012337">
    <property type="entry name" value="RNaseH-like_sf"/>
</dbReference>
<organism evidence="4 5">
    <name type="scientific">Tritrichomonas foetus</name>
    <dbReference type="NCBI Taxonomy" id="1144522"/>
    <lineage>
        <taxon>Eukaryota</taxon>
        <taxon>Metamonada</taxon>
        <taxon>Parabasalia</taxon>
        <taxon>Tritrichomonadida</taxon>
        <taxon>Tritrichomonadidae</taxon>
        <taxon>Tritrichomonas</taxon>
    </lineage>
</organism>
<dbReference type="Gene3D" id="3.40.50.2300">
    <property type="match status" value="1"/>
</dbReference>
<dbReference type="PROSITE" id="PS50821">
    <property type="entry name" value="PAZ"/>
    <property type="match status" value="1"/>
</dbReference>
<sequence length="822" mass="92757">MARRTSRREKNRVQDLEESCASLRRILGDDETVPTEITFTDGQIVPINTNVYRLKHSGGSTIYQYDVTLEPEILNSRLITILVYSALCPEGGPMSRNEKWQKIIFDGQRIIYSTMEGLDGTYPVKPRKESDKEVIVKITQTRKVEPDDAESLISIYNTAFHKAYHALGLNNFRRKWINENDISRAGNFQIYGGFLPSISSLSGGLSYLLDVATRIDREGTLYDFLRAGIQDESKRVSLQEAARSMQVQTTHRPKKPKTVIVSNILWNQTANNFFFEQENRKTKEKQKISIAEYYRNVYNIECKSDDILIEMVTRQNGVDKSTVFPSSVLKVSGISDAERRAGSTMKEIAQVTRIKPQIRKERLDRFIQELKTNQAAADFLNAWGFEIGESQKIEGRVIQPPTLLFSKRASQEPVRVKINDQLKFQSQWQHSAMYEGVTVKNSILIVASSEKRGQVERDFINNLKKVSEGLAVNLPNIDPRRHCLFVDNTHPNDYCNVIANYFKDCPKEELPTFIFCILPSQDKYRYDKIKHFLSVELGIPSQCVKDQTIFGKANNLSVYTNLAIQMASKLGGVPFRVDVPLGKTMSVGLSLSISRGSAPVCAGTCSFDYGLTHFLSKSKSLQRGENVIPADFLTEFIAEGLDKFNKHNGFYPSHVVVYRDGVSYGQMKKLKEGEVKPIADTIVNVTGVETTSFAFMIAQKHGSIRILREDRPGSYENAGAGTVIVDKIAAKGVAEFYMISHFANQGSASPTRYTIIHHYPLGLSDDKLIELTHFQTIQYPNWNGSIRTPACLMLASRLAEMSKSHLGSDQAKEHLADKLHFL</sequence>
<evidence type="ECO:0000256" key="1">
    <source>
        <dbReference type="RuleBase" id="RU361178"/>
    </source>
</evidence>
<dbReference type="PROSITE" id="PS50822">
    <property type="entry name" value="PIWI"/>
    <property type="match status" value="1"/>
</dbReference>
<comment type="similarity">
    <text evidence="1">Belongs to the argonaute family.</text>
</comment>
<dbReference type="PANTHER" id="PTHR22891">
    <property type="entry name" value="EUKARYOTIC TRANSLATION INITIATION FACTOR 2C"/>
    <property type="match status" value="1"/>
</dbReference>
<accession>A0A1J4K264</accession>
<dbReference type="RefSeq" id="XP_068356709.1">
    <property type="nucleotide sequence ID" value="XM_068506508.1"/>
</dbReference>
<dbReference type="SMART" id="SM00950">
    <property type="entry name" value="Piwi"/>
    <property type="match status" value="1"/>
</dbReference>
<dbReference type="InterPro" id="IPR003100">
    <property type="entry name" value="PAZ_dom"/>
</dbReference>
<dbReference type="GeneID" id="94841212"/>
<dbReference type="SUPFAM" id="SSF101690">
    <property type="entry name" value="PAZ domain"/>
    <property type="match status" value="1"/>
</dbReference>
<feature type="domain" description="Piwi" evidence="3">
    <location>
        <begin position="513"/>
        <end position="807"/>
    </location>
</feature>
<dbReference type="EMBL" id="MLAK01000822">
    <property type="protein sequence ID" value="OHT03573.1"/>
    <property type="molecule type" value="Genomic_DNA"/>
</dbReference>
<dbReference type="OrthoDB" id="445936at2759"/>
<dbReference type="InterPro" id="IPR032474">
    <property type="entry name" value="Argonaute_N"/>
</dbReference>
<dbReference type="InterPro" id="IPR036085">
    <property type="entry name" value="PAZ_dom_sf"/>
</dbReference>
<protein>
    <submittedName>
        <fullName evidence="4">Piwi domain containing protein</fullName>
    </submittedName>
</protein>
<reference evidence="4" key="1">
    <citation type="submission" date="2016-10" db="EMBL/GenBank/DDBJ databases">
        <authorList>
            <person name="Benchimol M."/>
            <person name="Almeida L.G."/>
            <person name="Vasconcelos A.T."/>
            <person name="Perreira-Neves A."/>
            <person name="Rosa I.A."/>
            <person name="Tasca T."/>
            <person name="Bogo M.R."/>
            <person name="de Souza W."/>
        </authorList>
    </citation>
    <scope>NUCLEOTIDE SEQUENCE [LARGE SCALE GENOMIC DNA]</scope>
    <source>
        <strain evidence="4">K</strain>
    </source>
</reference>
<feature type="domain" description="PAZ" evidence="2">
    <location>
        <begin position="220"/>
        <end position="333"/>
    </location>
</feature>
<dbReference type="Gene3D" id="3.30.420.10">
    <property type="entry name" value="Ribonuclease H-like superfamily/Ribonuclease H"/>
    <property type="match status" value="1"/>
</dbReference>
<dbReference type="AlphaFoldDB" id="A0A1J4K264"/>
<dbReference type="Pfam" id="PF02170">
    <property type="entry name" value="PAZ"/>
    <property type="match status" value="1"/>
</dbReference>
<evidence type="ECO:0000259" key="3">
    <source>
        <dbReference type="PROSITE" id="PS50822"/>
    </source>
</evidence>
<dbReference type="Pfam" id="PF16486">
    <property type="entry name" value="ArgoN"/>
    <property type="match status" value="1"/>
</dbReference>
<evidence type="ECO:0000313" key="5">
    <source>
        <dbReference type="Proteomes" id="UP000179807"/>
    </source>
</evidence>
<dbReference type="SUPFAM" id="SSF53098">
    <property type="entry name" value="Ribonuclease H-like"/>
    <property type="match status" value="1"/>
</dbReference>
<dbReference type="InterPro" id="IPR036397">
    <property type="entry name" value="RNaseH_sf"/>
</dbReference>
<gene>
    <name evidence="4" type="ORF">TRFO_28999</name>
</gene>
<dbReference type="GO" id="GO:0003723">
    <property type="term" value="F:RNA binding"/>
    <property type="evidence" value="ECO:0007669"/>
    <property type="project" value="InterPro"/>
</dbReference>
<dbReference type="Proteomes" id="UP000179807">
    <property type="component" value="Unassembled WGS sequence"/>
</dbReference>
<comment type="caution">
    <text evidence="4">The sequence shown here is derived from an EMBL/GenBank/DDBJ whole genome shotgun (WGS) entry which is preliminary data.</text>
</comment>
<evidence type="ECO:0000313" key="4">
    <source>
        <dbReference type="EMBL" id="OHT03573.1"/>
    </source>
</evidence>
<dbReference type="SMART" id="SM00949">
    <property type="entry name" value="PAZ"/>
    <property type="match status" value="1"/>
</dbReference>
<evidence type="ECO:0000259" key="2">
    <source>
        <dbReference type="PROSITE" id="PS50821"/>
    </source>
</evidence>
<dbReference type="Gene3D" id="2.170.260.10">
    <property type="entry name" value="paz domain"/>
    <property type="match status" value="1"/>
</dbReference>
<dbReference type="InterPro" id="IPR003165">
    <property type="entry name" value="Piwi"/>
</dbReference>
<proteinExistence type="inferred from homology"/>